<dbReference type="InterPro" id="IPR001296">
    <property type="entry name" value="Glyco_trans_1"/>
</dbReference>
<name>A0A0N8KRF3_9EURY</name>
<accession>A0A0N8KRF3</accession>
<proteinExistence type="predicted"/>
<dbReference type="Proteomes" id="UP000050360">
    <property type="component" value="Unassembled WGS sequence"/>
</dbReference>
<dbReference type="PANTHER" id="PTHR12526">
    <property type="entry name" value="GLYCOSYLTRANSFERASE"/>
    <property type="match status" value="1"/>
</dbReference>
<evidence type="ECO:0000313" key="4">
    <source>
        <dbReference type="Proteomes" id="UP000050360"/>
    </source>
</evidence>
<evidence type="ECO:0000259" key="2">
    <source>
        <dbReference type="Pfam" id="PF13439"/>
    </source>
</evidence>
<evidence type="ECO:0000313" key="3">
    <source>
        <dbReference type="EMBL" id="KPQ44778.1"/>
    </source>
</evidence>
<dbReference type="Pfam" id="PF00534">
    <property type="entry name" value="Glycos_transf_1"/>
    <property type="match status" value="1"/>
</dbReference>
<feature type="domain" description="Glycosyltransferase subfamily 4-like N-terminal" evidence="2">
    <location>
        <begin position="22"/>
        <end position="192"/>
    </location>
</feature>
<dbReference type="PANTHER" id="PTHR12526:SF595">
    <property type="entry name" value="BLL5217 PROTEIN"/>
    <property type="match status" value="1"/>
</dbReference>
<reference evidence="3 4" key="1">
    <citation type="submission" date="2015-09" db="EMBL/GenBank/DDBJ databases">
        <title>A metagenomics-based metabolic model of nitrate-dependent anaerobic oxidation of methane by Methanoperedens-like archaea.</title>
        <authorList>
            <person name="Arshad A."/>
            <person name="Speth D.R."/>
            <person name="De Graaf R.M."/>
            <person name="Op Den Camp H.J."/>
            <person name="Jetten M.S."/>
            <person name="Welte C.U."/>
        </authorList>
    </citation>
    <scope>NUCLEOTIDE SEQUENCE [LARGE SCALE GENOMIC DNA]</scope>
</reference>
<comment type="caution">
    <text evidence="3">The sequence shown here is derived from an EMBL/GenBank/DDBJ whole genome shotgun (WGS) entry which is preliminary data.</text>
</comment>
<dbReference type="GO" id="GO:0016853">
    <property type="term" value="F:isomerase activity"/>
    <property type="evidence" value="ECO:0007669"/>
    <property type="project" value="UniProtKB-KW"/>
</dbReference>
<dbReference type="Pfam" id="PF13439">
    <property type="entry name" value="Glyco_transf_4"/>
    <property type="match status" value="1"/>
</dbReference>
<dbReference type="CDD" id="cd03802">
    <property type="entry name" value="GT4_AviGT4-like"/>
    <property type="match status" value="1"/>
</dbReference>
<dbReference type="SUPFAM" id="SSF53756">
    <property type="entry name" value="UDP-Glycosyltransferase/glycogen phosphorylase"/>
    <property type="match status" value="1"/>
</dbReference>
<dbReference type="GO" id="GO:0016757">
    <property type="term" value="F:glycosyltransferase activity"/>
    <property type="evidence" value="ECO:0007669"/>
    <property type="project" value="InterPro"/>
</dbReference>
<keyword evidence="3" id="KW-0413">Isomerase</keyword>
<organism evidence="3 4">
    <name type="scientific">Candidatus Methanoperedens nitratireducens</name>
    <dbReference type="NCBI Taxonomy" id="1392998"/>
    <lineage>
        <taxon>Archaea</taxon>
        <taxon>Methanobacteriati</taxon>
        <taxon>Methanobacteriota</taxon>
        <taxon>Stenosarchaea group</taxon>
        <taxon>Methanomicrobia</taxon>
        <taxon>Methanosarcinales</taxon>
        <taxon>ANME-2 cluster</taxon>
        <taxon>Candidatus Methanoperedentaceae</taxon>
        <taxon>Candidatus Methanoperedens</taxon>
    </lineage>
</organism>
<feature type="domain" description="Glycosyl transferase family 1" evidence="1">
    <location>
        <begin position="196"/>
        <end position="333"/>
    </location>
</feature>
<dbReference type="AlphaFoldDB" id="A0A0N8KRF3"/>
<dbReference type="InterPro" id="IPR028098">
    <property type="entry name" value="Glyco_trans_4-like_N"/>
</dbReference>
<sequence length="387" mass="43540">MRIAIVAPSVWYRIAPPHESKYGGAEKIVYWLCEKLVEWGHDVTLFATGDSKTSAKLVPTYPCSVLGQDNNNNNNKNNGQNGKNSISWDDITDNLLSLRKALEVEEKFEVIHSHVYCDPLVTSSLNGSGVHVLSTIHNSMSAKDMGWGNIMLYKYAKNRKHHRFVAISKSQTIHDDAGLPYKDIVHNGIDLSSYKTKKRLKRKNDTLLCLSRIDPHKGIEYAIDAAEKSGMKLIIAGRKHPGKEEEFFKDRIEPRLQKGVVEYAGEVSDKEKVKLLNVTAGVIFPSLWREPFGLVPIEAGACSSPLVAFECGAIPEIVINGKTGFSVQPRNKDGKLNIKELVQAIKRIDEIEPKDCLDHIKNKFTADRMVEKYLNIYKELENRKISL</sequence>
<dbReference type="EMBL" id="LKCM01000057">
    <property type="protein sequence ID" value="KPQ44778.1"/>
    <property type="molecule type" value="Genomic_DNA"/>
</dbReference>
<gene>
    <name evidence="3" type="ORF">MPEBLZ_00631</name>
</gene>
<protein>
    <submittedName>
        <fullName evidence="3">Mannose-6-phosphate isomerase</fullName>
    </submittedName>
</protein>
<dbReference type="Gene3D" id="3.40.50.2000">
    <property type="entry name" value="Glycogen Phosphorylase B"/>
    <property type="match status" value="2"/>
</dbReference>
<evidence type="ECO:0000259" key="1">
    <source>
        <dbReference type="Pfam" id="PF00534"/>
    </source>
</evidence>